<keyword evidence="9" id="KW-1185">Reference proteome</keyword>
<keyword evidence="5 6" id="KW-0472">Membrane</keyword>
<dbReference type="Proteomes" id="UP000002588">
    <property type="component" value="Chromosome"/>
</dbReference>
<dbReference type="eggNOG" id="COG0697">
    <property type="taxonomic scope" value="Bacteria"/>
</dbReference>
<dbReference type="InterPro" id="IPR037185">
    <property type="entry name" value="EmrE-like"/>
</dbReference>
<comment type="subcellular location">
    <subcellularLocation>
        <location evidence="1">Membrane</location>
        <topology evidence="1">Multi-pass membrane protein</topology>
    </subcellularLocation>
</comment>
<feature type="transmembrane region" description="Helical" evidence="6">
    <location>
        <begin position="118"/>
        <end position="137"/>
    </location>
</feature>
<dbReference type="HOGENOM" id="CLU_033863_5_1_4"/>
<dbReference type="PANTHER" id="PTHR32322">
    <property type="entry name" value="INNER MEMBRANE TRANSPORTER"/>
    <property type="match status" value="1"/>
</dbReference>
<protein>
    <submittedName>
        <fullName evidence="8">Conserved hypothetical membrane protein</fullName>
    </submittedName>
</protein>
<feature type="transmembrane region" description="Helical" evidence="6">
    <location>
        <begin position="238"/>
        <end position="256"/>
    </location>
</feature>
<feature type="domain" description="EamA" evidence="7">
    <location>
        <begin position="4"/>
        <end position="135"/>
    </location>
</feature>
<sequence length="296" mass="30842">MPLVLAYLTVILIWSTTPLAIQWSSIGGGFSFAVLARMLIGLLVSLTILAVARIGFPLHARARRSYLASGLGTFGAMFLTYWGAQYLHSGLISVLFGLTPLMTGVLAALWLGEQSLGAGKIAGIVLGVAGLGVIFAPGDGATHGTALPGLAALLGAVLIYSASMVWVKRIGDDSPPLATTAGSLAVAVPLFALTWALGEGPPLSAVAPQAWLAIVYLGVVGSVLGFALYYYLIKHLEAAKVALITLITPVMALLMGHALNNEAIDARVWWGAGVIMLGLALHQWTAVAPLLLRARR</sequence>
<feature type="transmembrane region" description="Helical" evidence="6">
    <location>
        <begin position="66"/>
        <end position="84"/>
    </location>
</feature>
<evidence type="ECO:0000313" key="9">
    <source>
        <dbReference type="Proteomes" id="UP000002588"/>
    </source>
</evidence>
<name>A1K8L3_AZOSB</name>
<dbReference type="RefSeq" id="WP_011766278.1">
    <property type="nucleotide sequence ID" value="NC_008702.1"/>
</dbReference>
<evidence type="ECO:0000256" key="2">
    <source>
        <dbReference type="ARBA" id="ARBA00007362"/>
    </source>
</evidence>
<dbReference type="GO" id="GO:0016020">
    <property type="term" value="C:membrane"/>
    <property type="evidence" value="ECO:0007669"/>
    <property type="project" value="UniProtKB-SubCell"/>
</dbReference>
<feature type="transmembrane region" description="Helical" evidence="6">
    <location>
        <begin position="210"/>
        <end position="231"/>
    </location>
</feature>
<dbReference type="EMBL" id="AM406670">
    <property type="protein sequence ID" value="CAL95168.1"/>
    <property type="molecule type" value="Genomic_DNA"/>
</dbReference>
<evidence type="ECO:0000256" key="3">
    <source>
        <dbReference type="ARBA" id="ARBA00022692"/>
    </source>
</evidence>
<evidence type="ECO:0000256" key="5">
    <source>
        <dbReference type="ARBA" id="ARBA00023136"/>
    </source>
</evidence>
<feature type="transmembrane region" description="Helical" evidence="6">
    <location>
        <begin position="268"/>
        <end position="292"/>
    </location>
</feature>
<organism evidence="8 9">
    <name type="scientific">Azoarcus sp. (strain BH72)</name>
    <dbReference type="NCBI Taxonomy" id="418699"/>
    <lineage>
        <taxon>Bacteria</taxon>
        <taxon>Pseudomonadati</taxon>
        <taxon>Pseudomonadota</taxon>
        <taxon>Betaproteobacteria</taxon>
        <taxon>Rhodocyclales</taxon>
        <taxon>Zoogloeaceae</taxon>
        <taxon>Azoarcus</taxon>
    </lineage>
</organism>
<dbReference type="InterPro" id="IPR000620">
    <property type="entry name" value="EamA_dom"/>
</dbReference>
<keyword evidence="3 6" id="KW-0812">Transmembrane</keyword>
<proteinExistence type="inferred from homology"/>
<gene>
    <name evidence="8" type="ordered locus">azo2551</name>
</gene>
<dbReference type="SUPFAM" id="SSF103481">
    <property type="entry name" value="Multidrug resistance efflux transporter EmrE"/>
    <property type="match status" value="2"/>
</dbReference>
<accession>A1K8L3</accession>
<dbReference type="PANTHER" id="PTHR32322:SF2">
    <property type="entry name" value="EAMA DOMAIN-CONTAINING PROTEIN"/>
    <property type="match status" value="1"/>
</dbReference>
<evidence type="ECO:0000313" key="8">
    <source>
        <dbReference type="EMBL" id="CAL95168.1"/>
    </source>
</evidence>
<dbReference type="InterPro" id="IPR050638">
    <property type="entry name" value="AA-Vitamin_Transporters"/>
</dbReference>
<dbReference type="STRING" id="62928.azo2551"/>
<feature type="transmembrane region" description="Helical" evidence="6">
    <location>
        <begin position="30"/>
        <end position="54"/>
    </location>
</feature>
<evidence type="ECO:0000256" key="1">
    <source>
        <dbReference type="ARBA" id="ARBA00004141"/>
    </source>
</evidence>
<dbReference type="Pfam" id="PF00892">
    <property type="entry name" value="EamA"/>
    <property type="match status" value="2"/>
</dbReference>
<evidence type="ECO:0000256" key="4">
    <source>
        <dbReference type="ARBA" id="ARBA00022989"/>
    </source>
</evidence>
<dbReference type="AlphaFoldDB" id="A1K8L3"/>
<evidence type="ECO:0000259" key="7">
    <source>
        <dbReference type="Pfam" id="PF00892"/>
    </source>
</evidence>
<reference evidence="8 9" key="1">
    <citation type="journal article" date="2006" name="Nat. Biotechnol.">
        <title>Complete genome of the mutualistic, N2-fixing grass endophyte Azoarcus sp. strain BH72.</title>
        <authorList>
            <person name="Krause A."/>
            <person name="Ramakumar A."/>
            <person name="Bartels D."/>
            <person name="Battistoni F."/>
            <person name="Bekel T."/>
            <person name="Boch J."/>
            <person name="Boehm M."/>
            <person name="Friedrich F."/>
            <person name="Hurek T."/>
            <person name="Krause L."/>
            <person name="Linke B."/>
            <person name="McHardy A.C."/>
            <person name="Sarkar A."/>
            <person name="Schneiker S."/>
            <person name="Syed A.A."/>
            <person name="Thauer R."/>
            <person name="Vorhoelter F.-J."/>
            <person name="Weidner S."/>
            <person name="Puehler A."/>
            <person name="Reinhold-Hurek B."/>
            <person name="Kaiser O."/>
            <person name="Goesmann A."/>
        </authorList>
    </citation>
    <scope>NUCLEOTIDE SEQUENCE [LARGE SCALE GENOMIC DNA]</scope>
    <source>
        <strain evidence="8 9">BH72</strain>
    </source>
</reference>
<keyword evidence="4 6" id="KW-1133">Transmembrane helix</keyword>
<evidence type="ECO:0000256" key="6">
    <source>
        <dbReference type="SAM" id="Phobius"/>
    </source>
</evidence>
<feature type="transmembrane region" description="Helical" evidence="6">
    <location>
        <begin position="90"/>
        <end position="111"/>
    </location>
</feature>
<comment type="similarity">
    <text evidence="2">Belongs to the EamA transporter family.</text>
</comment>
<feature type="transmembrane region" description="Helical" evidence="6">
    <location>
        <begin position="149"/>
        <end position="167"/>
    </location>
</feature>
<feature type="domain" description="EamA" evidence="7">
    <location>
        <begin position="148"/>
        <end position="281"/>
    </location>
</feature>
<feature type="transmembrane region" description="Helical" evidence="6">
    <location>
        <begin position="179"/>
        <end position="198"/>
    </location>
</feature>
<dbReference type="KEGG" id="azo:azo2551"/>